<dbReference type="GO" id="GO:0016757">
    <property type="term" value="F:glycosyltransferase activity"/>
    <property type="evidence" value="ECO:0007669"/>
    <property type="project" value="UniProtKB-KW"/>
</dbReference>
<reference evidence="4" key="1">
    <citation type="submission" date="2021-01" db="EMBL/GenBank/DDBJ databases">
        <title>Whole genome shotgun sequence of Rhizocola hellebori NBRC 109834.</title>
        <authorList>
            <person name="Komaki H."/>
            <person name="Tamura T."/>
        </authorList>
    </citation>
    <scope>NUCLEOTIDE SEQUENCE</scope>
    <source>
        <strain evidence="4">NBRC 109834</strain>
    </source>
</reference>
<dbReference type="AlphaFoldDB" id="A0A8J3VKN1"/>
<evidence type="ECO:0000313" key="5">
    <source>
        <dbReference type="Proteomes" id="UP000612899"/>
    </source>
</evidence>
<dbReference type="EMBL" id="BONY01000063">
    <property type="protein sequence ID" value="GIH09223.1"/>
    <property type="molecule type" value="Genomic_DNA"/>
</dbReference>
<dbReference type="Gene3D" id="3.40.50.2000">
    <property type="entry name" value="Glycogen Phosphorylase B"/>
    <property type="match status" value="2"/>
</dbReference>
<evidence type="ECO:0000256" key="2">
    <source>
        <dbReference type="ARBA" id="ARBA00022679"/>
    </source>
</evidence>
<dbReference type="SUPFAM" id="SSF53756">
    <property type="entry name" value="UDP-Glycosyltransferase/glycogen phosphorylase"/>
    <property type="match status" value="1"/>
</dbReference>
<sequence>MGHWPRPANLLLVRIMHFTDTYLPRRDGVITSLRTLREPLAEAGHPSVTVVPAHPAQGAEPGLIRLPALACGIADLRLARWPLRPVRSSMIATLAEHTPDLIHVHSPGPVGLLGVIAARELGVPLVQTYHTDLHAYADAYRVPDFALRALARLYSRRLESPSLCTHRRNLTMKLRLWVQSEGAAQAHPSPLDLGNQLLLGPADAVIVPTPAVLERVTLPVDPQRIYLVPTGVAKPGPAADISHWGIEPGDKVVLFVGRVNREKGIDLLLPAFDRVLQAQPRARLVLVGAVYEPRWLRRMIRNDRVIVTGQQPPEAVAAAYQRADVFAFPSGTDTQALVLQEAALAGVPSVLVDPVLHRRGALAGAAVLADKDTFADAIIELLADPAAATALGELARANAARHTPQAFAAAMLDIYGKFVACGRTRSATPARADAAHSAA</sequence>
<dbReference type="PANTHER" id="PTHR45947:SF3">
    <property type="entry name" value="SULFOQUINOVOSYL TRANSFERASE SQD2"/>
    <property type="match status" value="1"/>
</dbReference>
<proteinExistence type="predicted"/>
<evidence type="ECO:0000313" key="4">
    <source>
        <dbReference type="EMBL" id="GIH09223.1"/>
    </source>
</evidence>
<dbReference type="Proteomes" id="UP000612899">
    <property type="component" value="Unassembled WGS sequence"/>
</dbReference>
<dbReference type="PANTHER" id="PTHR45947">
    <property type="entry name" value="SULFOQUINOVOSYL TRANSFERASE SQD2"/>
    <property type="match status" value="1"/>
</dbReference>
<dbReference type="InterPro" id="IPR050194">
    <property type="entry name" value="Glycosyltransferase_grp1"/>
</dbReference>
<organism evidence="4 5">
    <name type="scientific">Rhizocola hellebori</name>
    <dbReference type="NCBI Taxonomy" id="1392758"/>
    <lineage>
        <taxon>Bacteria</taxon>
        <taxon>Bacillati</taxon>
        <taxon>Actinomycetota</taxon>
        <taxon>Actinomycetes</taxon>
        <taxon>Micromonosporales</taxon>
        <taxon>Micromonosporaceae</taxon>
        <taxon>Rhizocola</taxon>
    </lineage>
</organism>
<name>A0A8J3VKN1_9ACTN</name>
<protein>
    <recommendedName>
        <fullName evidence="3">Glycosyltransferase subfamily 4-like N-terminal domain-containing protein</fullName>
    </recommendedName>
</protein>
<comment type="caution">
    <text evidence="4">The sequence shown here is derived from an EMBL/GenBank/DDBJ whole genome shotgun (WGS) entry which is preliminary data.</text>
</comment>
<keyword evidence="5" id="KW-1185">Reference proteome</keyword>
<keyword evidence="2" id="KW-0808">Transferase</keyword>
<evidence type="ECO:0000259" key="3">
    <source>
        <dbReference type="Pfam" id="PF13439"/>
    </source>
</evidence>
<dbReference type="GO" id="GO:1901137">
    <property type="term" value="P:carbohydrate derivative biosynthetic process"/>
    <property type="evidence" value="ECO:0007669"/>
    <property type="project" value="UniProtKB-ARBA"/>
</dbReference>
<keyword evidence="1" id="KW-0328">Glycosyltransferase</keyword>
<dbReference type="InterPro" id="IPR028098">
    <property type="entry name" value="Glyco_trans_4-like_N"/>
</dbReference>
<feature type="domain" description="Glycosyltransferase subfamily 4-like N-terminal" evidence="3">
    <location>
        <begin position="27"/>
        <end position="154"/>
    </location>
</feature>
<dbReference type="Pfam" id="PF13692">
    <property type="entry name" value="Glyco_trans_1_4"/>
    <property type="match status" value="1"/>
</dbReference>
<gene>
    <name evidence="4" type="ORF">Rhe02_72900</name>
</gene>
<evidence type="ECO:0000256" key="1">
    <source>
        <dbReference type="ARBA" id="ARBA00022676"/>
    </source>
</evidence>
<accession>A0A8J3VKN1</accession>
<dbReference type="Pfam" id="PF13439">
    <property type="entry name" value="Glyco_transf_4"/>
    <property type="match status" value="1"/>
</dbReference>